<feature type="domain" description="PAC" evidence="9">
    <location>
        <begin position="102"/>
        <end position="154"/>
    </location>
</feature>
<feature type="domain" description="Histidine kinase" evidence="7">
    <location>
        <begin position="424"/>
        <end position="649"/>
    </location>
</feature>
<dbReference type="InterPro" id="IPR003661">
    <property type="entry name" value="HisK_dim/P_dom"/>
</dbReference>
<feature type="domain" description="PAC" evidence="9">
    <location>
        <begin position="348"/>
        <end position="399"/>
    </location>
</feature>
<dbReference type="PRINTS" id="PR00344">
    <property type="entry name" value="BCTRLSENSOR"/>
</dbReference>
<protein>
    <recommendedName>
        <fullName evidence="2">histidine kinase</fullName>
        <ecNumber evidence="2">2.7.13.3</ecNumber>
    </recommendedName>
</protein>
<comment type="catalytic activity">
    <reaction evidence="1">
        <text>ATP + protein L-histidine = ADP + protein N-phospho-L-histidine.</text>
        <dbReference type="EC" id="2.7.13.3"/>
    </reaction>
</comment>
<dbReference type="Gene3D" id="3.30.565.10">
    <property type="entry name" value="Histidine kinase-like ATPase, C-terminal domain"/>
    <property type="match status" value="1"/>
</dbReference>
<dbReference type="PROSITE" id="PS50112">
    <property type="entry name" value="PAS"/>
    <property type="match status" value="1"/>
</dbReference>
<dbReference type="Pfam" id="PF00512">
    <property type="entry name" value="HisKA"/>
    <property type="match status" value="1"/>
</dbReference>
<dbReference type="InterPro" id="IPR036097">
    <property type="entry name" value="HisK_dim/P_sf"/>
</dbReference>
<dbReference type="SUPFAM" id="SSF47384">
    <property type="entry name" value="Homodimeric domain of signal transducing histidine kinase"/>
    <property type="match status" value="1"/>
</dbReference>
<dbReference type="CDD" id="cd00130">
    <property type="entry name" value="PAS"/>
    <property type="match status" value="3"/>
</dbReference>
<evidence type="ECO:0000256" key="4">
    <source>
        <dbReference type="ARBA" id="ARBA00022679"/>
    </source>
</evidence>
<evidence type="ECO:0000313" key="10">
    <source>
        <dbReference type="EMBL" id="QUW02901.1"/>
    </source>
</evidence>
<dbReference type="InterPro" id="IPR013655">
    <property type="entry name" value="PAS_fold_3"/>
</dbReference>
<organism evidence="10 11">
    <name type="scientific">Chloracidobacterium validum</name>
    <dbReference type="NCBI Taxonomy" id="2821543"/>
    <lineage>
        <taxon>Bacteria</taxon>
        <taxon>Pseudomonadati</taxon>
        <taxon>Acidobacteriota</taxon>
        <taxon>Terriglobia</taxon>
        <taxon>Terriglobales</taxon>
        <taxon>Acidobacteriaceae</taxon>
        <taxon>Chloracidobacterium</taxon>
    </lineage>
</organism>
<dbReference type="SMART" id="SM00388">
    <property type="entry name" value="HisKA"/>
    <property type="match status" value="1"/>
</dbReference>
<dbReference type="InterPro" id="IPR013767">
    <property type="entry name" value="PAS_fold"/>
</dbReference>
<keyword evidence="5" id="KW-0418">Kinase</keyword>
<dbReference type="SUPFAM" id="SSF55785">
    <property type="entry name" value="PYP-like sensor domain (PAS domain)"/>
    <property type="match status" value="3"/>
</dbReference>
<evidence type="ECO:0000313" key="11">
    <source>
        <dbReference type="Proteomes" id="UP000676506"/>
    </source>
</evidence>
<evidence type="ECO:0000256" key="1">
    <source>
        <dbReference type="ARBA" id="ARBA00000085"/>
    </source>
</evidence>
<dbReference type="PANTHER" id="PTHR43304">
    <property type="entry name" value="PHYTOCHROME-LIKE PROTEIN CPH1"/>
    <property type="match status" value="1"/>
</dbReference>
<dbReference type="SMART" id="SM00387">
    <property type="entry name" value="HATPase_c"/>
    <property type="match status" value="1"/>
</dbReference>
<sequence length="664" mass="73550">MLHVPESQPAQVTDDHQVETGRLALPSISEAALLRQIVNHVRHAFWAATLPEKRLLFVNQEFESIWGFSPLVAIHEPHRLRAAIHPDDRERWEAAALNPAGSDIEYRICRPDGQIRWVRESVFPVRDRLEQPVLLVGLAKDITAYKRAGEALRESEEQFRCFFNLTPSPGCIFEARTGKIIAVNVAFEQLTGYAQAEAVGRSLAKLDLWLDQTLPRLVMASLRQGAGSQRFDLTIKTRAGGVCDLMVSANLLTIGGRQCIATIATDMTDMNRLRRQLTESEARFRTLVENAPDILICTTLDGDVTYLNHPDLGYQEQDLLGHNLLDRVVDANSLREAMRQVVSTGQVVSFEAQFQFADGHQRWCAGRVAPIWGEDTVTELVFRLRDIEERKAAALQLKKLNADISEANAKLREIDRLKARFAAMLVHDLRSPLGCVYSALELFEAIGKPDEETRHLVGVARNSLERALNLLSEVQEVYRSEETGIVLERAPLDVTEVLQEAVDGVRPEAERKGVILRYQPSETLPQVRLSADRGKLLRVFTNLLTNAVKFTPKDGAVMLTATVTNGAGVNIGRDFIEVSVTDTGIGIPPEDLPYVFDLYRQSRNHRMGVGVGLGLSIVKSIVAAHGGDVRVDSQLGVGTSFTVSLPIPDNTESVANPMDATLSA</sequence>
<evidence type="ECO:0000259" key="9">
    <source>
        <dbReference type="PROSITE" id="PS50113"/>
    </source>
</evidence>
<dbReference type="InterPro" id="IPR003594">
    <property type="entry name" value="HATPase_dom"/>
</dbReference>
<dbReference type="InterPro" id="IPR004358">
    <property type="entry name" value="Sig_transdc_His_kin-like_C"/>
</dbReference>
<dbReference type="Pfam" id="PF08447">
    <property type="entry name" value="PAS_3"/>
    <property type="match status" value="1"/>
</dbReference>
<dbReference type="PANTHER" id="PTHR43304:SF1">
    <property type="entry name" value="PAC DOMAIN-CONTAINING PROTEIN"/>
    <property type="match status" value="1"/>
</dbReference>
<keyword evidence="6" id="KW-0175">Coiled coil</keyword>
<dbReference type="PROSITE" id="PS50109">
    <property type="entry name" value="HIS_KIN"/>
    <property type="match status" value="1"/>
</dbReference>
<feature type="coiled-coil region" evidence="6">
    <location>
        <begin position="390"/>
        <end position="417"/>
    </location>
</feature>
<dbReference type="CDD" id="cd00075">
    <property type="entry name" value="HATPase"/>
    <property type="match status" value="1"/>
</dbReference>
<dbReference type="Gene3D" id="1.10.287.130">
    <property type="match status" value="1"/>
</dbReference>
<evidence type="ECO:0000256" key="2">
    <source>
        <dbReference type="ARBA" id="ARBA00012438"/>
    </source>
</evidence>
<dbReference type="InterPro" id="IPR001610">
    <property type="entry name" value="PAC"/>
</dbReference>
<evidence type="ECO:0000256" key="6">
    <source>
        <dbReference type="SAM" id="Coils"/>
    </source>
</evidence>
<dbReference type="EMBL" id="CP072648">
    <property type="protein sequence ID" value="QUW02901.1"/>
    <property type="molecule type" value="Genomic_DNA"/>
</dbReference>
<dbReference type="NCBIfam" id="TIGR00229">
    <property type="entry name" value="sensory_box"/>
    <property type="match status" value="3"/>
</dbReference>
<dbReference type="EC" id="2.7.13.3" evidence="2"/>
<reference evidence="10 11" key="1">
    <citation type="submission" date="2021-03" db="EMBL/GenBank/DDBJ databases">
        <title>Genomic and phenotypic characterization of Chloracidobacterium isolates provides evidence for multiple species.</title>
        <authorList>
            <person name="Saini M.K."/>
            <person name="Costas A.M.G."/>
            <person name="Tank M."/>
            <person name="Bryant D.A."/>
        </authorList>
    </citation>
    <scope>NUCLEOTIDE SEQUENCE [LARGE SCALE GENOMIC DNA]</scope>
    <source>
        <strain evidence="10 11">BV2-C</strain>
    </source>
</reference>
<dbReference type="CDD" id="cd00082">
    <property type="entry name" value="HisKA"/>
    <property type="match status" value="1"/>
</dbReference>
<name>A0ABX8BA28_9BACT</name>
<dbReference type="Pfam" id="PF02518">
    <property type="entry name" value="HATPase_c"/>
    <property type="match status" value="1"/>
</dbReference>
<dbReference type="SMART" id="SM00091">
    <property type="entry name" value="PAS"/>
    <property type="match status" value="3"/>
</dbReference>
<dbReference type="InterPro" id="IPR000700">
    <property type="entry name" value="PAS-assoc_C"/>
</dbReference>
<dbReference type="Pfam" id="PF00989">
    <property type="entry name" value="PAS"/>
    <property type="match status" value="2"/>
</dbReference>
<dbReference type="PROSITE" id="PS50113">
    <property type="entry name" value="PAC"/>
    <property type="match status" value="2"/>
</dbReference>
<dbReference type="InterPro" id="IPR000014">
    <property type="entry name" value="PAS"/>
</dbReference>
<keyword evidence="3" id="KW-0597">Phosphoprotein</keyword>
<proteinExistence type="predicted"/>
<evidence type="ECO:0000259" key="8">
    <source>
        <dbReference type="PROSITE" id="PS50112"/>
    </source>
</evidence>
<dbReference type="RefSeq" id="WP_211428792.1">
    <property type="nucleotide sequence ID" value="NZ_CP072648.1"/>
</dbReference>
<accession>A0ABX8BA28</accession>
<dbReference type="InterPro" id="IPR052162">
    <property type="entry name" value="Sensor_kinase/Photoreceptor"/>
</dbReference>
<keyword evidence="4" id="KW-0808">Transferase</keyword>
<dbReference type="Gene3D" id="3.30.450.20">
    <property type="entry name" value="PAS domain"/>
    <property type="match status" value="3"/>
</dbReference>
<gene>
    <name evidence="10" type="ORF">J8C06_00155</name>
</gene>
<dbReference type="InterPro" id="IPR036890">
    <property type="entry name" value="HATPase_C_sf"/>
</dbReference>
<dbReference type="Proteomes" id="UP000676506">
    <property type="component" value="Chromosome 1"/>
</dbReference>
<evidence type="ECO:0000256" key="3">
    <source>
        <dbReference type="ARBA" id="ARBA00022553"/>
    </source>
</evidence>
<dbReference type="SUPFAM" id="SSF55874">
    <property type="entry name" value="ATPase domain of HSP90 chaperone/DNA topoisomerase II/histidine kinase"/>
    <property type="match status" value="1"/>
</dbReference>
<dbReference type="InterPro" id="IPR005467">
    <property type="entry name" value="His_kinase_dom"/>
</dbReference>
<evidence type="ECO:0000259" key="7">
    <source>
        <dbReference type="PROSITE" id="PS50109"/>
    </source>
</evidence>
<keyword evidence="11" id="KW-1185">Reference proteome</keyword>
<dbReference type="SMART" id="SM00086">
    <property type="entry name" value="PAC"/>
    <property type="match status" value="3"/>
</dbReference>
<feature type="domain" description="PAS" evidence="8">
    <location>
        <begin position="155"/>
        <end position="203"/>
    </location>
</feature>
<dbReference type="InterPro" id="IPR035965">
    <property type="entry name" value="PAS-like_dom_sf"/>
</dbReference>
<evidence type="ECO:0000256" key="5">
    <source>
        <dbReference type="ARBA" id="ARBA00022777"/>
    </source>
</evidence>